<protein>
    <submittedName>
        <fullName evidence="2">Uncharacterized protein</fullName>
    </submittedName>
</protein>
<organism evidence="2 3">
    <name type="scientific">Merluccius polli</name>
    <name type="common">Benguela hake</name>
    <name type="synonym">Merluccius cadenati</name>
    <dbReference type="NCBI Taxonomy" id="89951"/>
    <lineage>
        <taxon>Eukaryota</taxon>
        <taxon>Metazoa</taxon>
        <taxon>Chordata</taxon>
        <taxon>Craniata</taxon>
        <taxon>Vertebrata</taxon>
        <taxon>Euteleostomi</taxon>
        <taxon>Actinopterygii</taxon>
        <taxon>Neopterygii</taxon>
        <taxon>Teleostei</taxon>
        <taxon>Neoteleostei</taxon>
        <taxon>Acanthomorphata</taxon>
        <taxon>Zeiogadaria</taxon>
        <taxon>Gadariae</taxon>
        <taxon>Gadiformes</taxon>
        <taxon>Gadoidei</taxon>
        <taxon>Merlucciidae</taxon>
        <taxon>Merluccius</taxon>
    </lineage>
</organism>
<dbReference type="EMBL" id="JAOPHQ010001713">
    <property type="protein sequence ID" value="KAK0149851.1"/>
    <property type="molecule type" value="Genomic_DNA"/>
</dbReference>
<sequence>MGTMSNKDSDQGFEGENTVQPTNMRLKSNKRAWKTTRQIELGWIHDNIQVRKRSGGGTRVLDMNKNATKTEILSQAKKLFFPNEKSKMGKWEEFSHDIVNFQEAQVDEDVSVGDYYETHKLGLLRFYLFTKTLTSGDDPDEGADIQTDEQHENATESGQDKHTMEEVEQLTPKIHNNELIAQFKDEAMMTYSVKYSFIDEMGADADGVSRDVYAAFWTEFLDCAAEGADEEWKSVGRILAKGLKDHGYIPFRLAQAFTAAVIFGEHFVSPDLLFDSLMLYLSQSERDLLSTALQEAVVGDDEEELLDLMDRMGVRTVPTQDNLRAVLVQVAHKQMIQHPKYVLDNIAEVAGPLLRKFFPSVQDMKKLYEDIKPTTRKVIKMITASPANSAENQSLQFFHQYIRGLDEIGLRKLMRFLTGSDVICVK</sequence>
<evidence type="ECO:0000313" key="3">
    <source>
        <dbReference type="Proteomes" id="UP001174136"/>
    </source>
</evidence>
<reference evidence="2" key="1">
    <citation type="journal article" date="2023" name="Front. Mar. Sci.">
        <title>A new Merluccius polli reference genome to investigate the effects of global change in West African waters.</title>
        <authorList>
            <person name="Mateo J.L."/>
            <person name="Blanco-Fernandez C."/>
            <person name="Garcia-Vazquez E."/>
            <person name="Machado-Schiaffino G."/>
        </authorList>
    </citation>
    <scope>NUCLEOTIDE SEQUENCE</scope>
    <source>
        <strain evidence="2">C29</strain>
        <tissue evidence="2">Fin</tissue>
    </source>
</reference>
<feature type="region of interest" description="Disordered" evidence="1">
    <location>
        <begin position="138"/>
        <end position="165"/>
    </location>
</feature>
<feature type="region of interest" description="Disordered" evidence="1">
    <location>
        <begin position="1"/>
        <end position="25"/>
    </location>
</feature>
<dbReference type="Proteomes" id="UP001174136">
    <property type="component" value="Unassembled WGS sequence"/>
</dbReference>
<dbReference type="GO" id="GO:0004842">
    <property type="term" value="F:ubiquitin-protein transferase activity"/>
    <property type="evidence" value="ECO:0007669"/>
    <property type="project" value="InterPro"/>
</dbReference>
<gene>
    <name evidence="2" type="ORF">N1851_009401</name>
</gene>
<dbReference type="SUPFAM" id="SSF56204">
    <property type="entry name" value="Hect, E3 ligase catalytic domain"/>
    <property type="match status" value="1"/>
</dbReference>
<feature type="compositionally biased region" description="Basic and acidic residues" evidence="1">
    <location>
        <begin position="148"/>
        <end position="165"/>
    </location>
</feature>
<feature type="compositionally biased region" description="Acidic residues" evidence="1">
    <location>
        <begin position="138"/>
        <end position="147"/>
    </location>
</feature>
<comment type="caution">
    <text evidence="2">The sequence shown here is derived from an EMBL/GenBank/DDBJ whole genome shotgun (WGS) entry which is preliminary data.</text>
</comment>
<accession>A0AA47P417</accession>
<dbReference type="AlphaFoldDB" id="A0AA47P417"/>
<name>A0AA47P417_MERPO</name>
<evidence type="ECO:0000256" key="1">
    <source>
        <dbReference type="SAM" id="MobiDB-lite"/>
    </source>
</evidence>
<keyword evidence="3" id="KW-1185">Reference proteome</keyword>
<dbReference type="InterPro" id="IPR035983">
    <property type="entry name" value="Hect_E3_ubiquitin_ligase"/>
</dbReference>
<proteinExistence type="predicted"/>
<evidence type="ECO:0000313" key="2">
    <source>
        <dbReference type="EMBL" id="KAK0149851.1"/>
    </source>
</evidence>